<dbReference type="Gene3D" id="3.30.420.10">
    <property type="entry name" value="Ribonuclease H-like superfamily/Ribonuclease H"/>
    <property type="match status" value="1"/>
</dbReference>
<organism evidence="1 2">
    <name type="scientific">Araneus ventricosus</name>
    <name type="common">Orbweaver spider</name>
    <name type="synonym">Epeira ventricosa</name>
    <dbReference type="NCBI Taxonomy" id="182803"/>
    <lineage>
        <taxon>Eukaryota</taxon>
        <taxon>Metazoa</taxon>
        <taxon>Ecdysozoa</taxon>
        <taxon>Arthropoda</taxon>
        <taxon>Chelicerata</taxon>
        <taxon>Arachnida</taxon>
        <taxon>Araneae</taxon>
        <taxon>Araneomorphae</taxon>
        <taxon>Entelegynae</taxon>
        <taxon>Araneoidea</taxon>
        <taxon>Araneidae</taxon>
        <taxon>Araneus</taxon>
    </lineage>
</organism>
<reference evidence="1 2" key="1">
    <citation type="journal article" date="2019" name="Sci. Rep.">
        <title>Orb-weaving spider Araneus ventricosus genome elucidates the spidroin gene catalogue.</title>
        <authorList>
            <person name="Kono N."/>
            <person name="Nakamura H."/>
            <person name="Ohtoshi R."/>
            <person name="Moran D.A.P."/>
            <person name="Shinohara A."/>
            <person name="Yoshida Y."/>
            <person name="Fujiwara M."/>
            <person name="Mori M."/>
            <person name="Tomita M."/>
            <person name="Arakawa K."/>
        </authorList>
    </citation>
    <scope>NUCLEOTIDE SEQUENCE [LARGE SCALE GENOMIC DNA]</scope>
</reference>
<name>A0A4Y2AWT5_ARAVE</name>
<keyword evidence="2" id="KW-1185">Reference proteome</keyword>
<gene>
    <name evidence="1" type="primary">TCB2_226</name>
    <name evidence="1" type="ORF">AVEN_196386_1</name>
</gene>
<proteinExistence type="predicted"/>
<accession>A0A4Y2AWT5</accession>
<protein>
    <submittedName>
        <fullName evidence="1">Transposable element Tcb2 transposase</fullName>
    </submittedName>
</protein>
<comment type="caution">
    <text evidence="1">The sequence shown here is derived from an EMBL/GenBank/DDBJ whole genome shotgun (WGS) entry which is preliminary data.</text>
</comment>
<evidence type="ECO:0000313" key="1">
    <source>
        <dbReference type="EMBL" id="GBL83546.1"/>
    </source>
</evidence>
<dbReference type="AlphaFoldDB" id="A0A4Y2AWT5"/>
<dbReference type="Proteomes" id="UP000499080">
    <property type="component" value="Unassembled WGS sequence"/>
</dbReference>
<evidence type="ECO:0000313" key="2">
    <source>
        <dbReference type="Proteomes" id="UP000499080"/>
    </source>
</evidence>
<sequence length="99" mass="11384">MGVEMTWFVDASLPWHMSPEADSGNKFQYEDILENTMSPYARNSLGRGFIFQQDNDLKHRCKHIQNWFSRRHVTLLDWPIQSPDLNIIEGGMGRAGASS</sequence>
<dbReference type="EMBL" id="BGPR01000033">
    <property type="protein sequence ID" value="GBL83546.1"/>
    <property type="molecule type" value="Genomic_DNA"/>
</dbReference>
<dbReference type="GO" id="GO:0003676">
    <property type="term" value="F:nucleic acid binding"/>
    <property type="evidence" value="ECO:0007669"/>
    <property type="project" value="InterPro"/>
</dbReference>
<dbReference type="OrthoDB" id="6437518at2759"/>
<dbReference type="InterPro" id="IPR036397">
    <property type="entry name" value="RNaseH_sf"/>
</dbReference>